<proteinExistence type="predicted"/>
<evidence type="ECO:0000313" key="2">
    <source>
        <dbReference type="EMBL" id="MCE7027242.1"/>
    </source>
</evidence>
<accession>A0A9X1NXC1</accession>
<evidence type="ECO:0000313" key="3">
    <source>
        <dbReference type="Proteomes" id="UP001139035"/>
    </source>
</evidence>
<dbReference type="InterPro" id="IPR016071">
    <property type="entry name" value="Staphylococal_nuclease_OB-fold"/>
</dbReference>
<organism evidence="2 3">
    <name type="scientific">Jiella avicenniae</name>
    <dbReference type="NCBI Taxonomy" id="2907202"/>
    <lineage>
        <taxon>Bacteria</taxon>
        <taxon>Pseudomonadati</taxon>
        <taxon>Pseudomonadota</taxon>
        <taxon>Alphaproteobacteria</taxon>
        <taxon>Hyphomicrobiales</taxon>
        <taxon>Aurantimonadaceae</taxon>
        <taxon>Jiella</taxon>
    </lineage>
</organism>
<dbReference type="AlphaFoldDB" id="A0A9X1NXC1"/>
<gene>
    <name evidence="2" type="ORF">LZD57_04490</name>
</gene>
<dbReference type="InterPro" id="IPR035437">
    <property type="entry name" value="SNase_OB-fold_sf"/>
</dbReference>
<name>A0A9X1NXC1_9HYPH</name>
<evidence type="ECO:0000259" key="1">
    <source>
        <dbReference type="Pfam" id="PF00565"/>
    </source>
</evidence>
<dbReference type="EMBL" id="JAJUWU010000004">
    <property type="protein sequence ID" value="MCE7027242.1"/>
    <property type="molecule type" value="Genomic_DNA"/>
</dbReference>
<dbReference type="SUPFAM" id="SSF50199">
    <property type="entry name" value="Staphylococcal nuclease"/>
    <property type="match status" value="1"/>
</dbReference>
<dbReference type="Gene3D" id="2.40.50.90">
    <property type="match status" value="1"/>
</dbReference>
<dbReference type="Pfam" id="PF00565">
    <property type="entry name" value="SNase"/>
    <property type="match status" value="1"/>
</dbReference>
<dbReference type="Proteomes" id="UP001139035">
    <property type="component" value="Unassembled WGS sequence"/>
</dbReference>
<sequence length="168" mass="17953">MVAVVFAGALVLGKVQENGALDAAFAAIERQVAMLDLRVPPIGAAEEGPRTAARWGALPLCGQGKRHTCLVDGDTGWAGGTKWRLVNIDAPEISRPECPRERTIGRQATRRLQALLAAGYDLDGDGHDRYGRELVTITLSDGRDAGAVLMAEGLAQPWPNRGNVWCGR</sequence>
<feature type="domain" description="TNase-like" evidence="1">
    <location>
        <begin position="83"/>
        <end position="156"/>
    </location>
</feature>
<reference evidence="2" key="1">
    <citation type="submission" date="2022-01" db="EMBL/GenBank/DDBJ databases">
        <title>Jiella avicenniae sp. nov., a novel endophytic bacterium isolated from bark of Avicennia marina.</title>
        <authorList>
            <person name="Tuo L."/>
        </authorList>
    </citation>
    <scope>NUCLEOTIDE SEQUENCE</scope>
    <source>
        <strain evidence="2">CBK1P-4</strain>
    </source>
</reference>
<comment type="caution">
    <text evidence="2">The sequence shown here is derived from an EMBL/GenBank/DDBJ whole genome shotgun (WGS) entry which is preliminary data.</text>
</comment>
<keyword evidence="3" id="KW-1185">Reference proteome</keyword>
<protein>
    <submittedName>
        <fullName evidence="2">Thermonuclease family protein</fullName>
    </submittedName>
</protein>
<dbReference type="RefSeq" id="WP_233717935.1">
    <property type="nucleotide sequence ID" value="NZ_JAJUWU010000004.1"/>
</dbReference>